<gene>
    <name evidence="1" type="ORF">HMPREF9303_1147</name>
</gene>
<dbReference type="Proteomes" id="UP000003155">
    <property type="component" value="Unassembled WGS sequence"/>
</dbReference>
<name>F0H6A5_9BACT</name>
<dbReference type="AlphaFoldDB" id="F0H6A5"/>
<proteinExistence type="predicted"/>
<dbReference type="EMBL" id="AEXO01000057">
    <property type="protein sequence ID" value="EGC86658.1"/>
    <property type="molecule type" value="Genomic_DNA"/>
</dbReference>
<keyword evidence="2" id="KW-1185">Reference proteome</keyword>
<sequence length="338" mass="40057">MYKKLKKIIEFTSFLYYSLLILRHNIVCRKRLLIPLYKNKVMDNRYEHDENVIIYMVQPETTFSGGLSDRLRGITSIYGECKRKNLPFKIVFEPLHLQDYLVPNQYDWQIEAKNICWDSKKVYPCTLLTYNNNLENSAQINAQKKILQYYLNKSYKQIHIYSNMAIADNDFSVLFNELFRPSERLQNQIDYHLRKLGGEKKYISLTFRFRQLLGDFKEGGDILPESERESYILKCIKGVEELHSRYPSERILVTSDSKRFLDRLSHLEYVYVIPGAVVHMGFTFDASQDIYIKSFIDYFMLSYAKKVFQMTDKLLFLSGFPKRAAMLTNAPYEEINLI</sequence>
<evidence type="ECO:0000313" key="2">
    <source>
        <dbReference type="Proteomes" id="UP000003155"/>
    </source>
</evidence>
<accession>F0H6A5</accession>
<protein>
    <submittedName>
        <fullName evidence="1">Conserved domain protein</fullName>
    </submittedName>
</protein>
<reference evidence="1 2" key="1">
    <citation type="submission" date="2011-02" db="EMBL/GenBank/DDBJ databases">
        <authorList>
            <person name="Durkin A.S."/>
            <person name="Madupu R."/>
            <person name="Torralba M."/>
            <person name="Gillis M."/>
            <person name="Methe B."/>
            <person name="Sutton G."/>
            <person name="Nelson K.E."/>
        </authorList>
    </citation>
    <scope>NUCLEOTIDE SEQUENCE [LARGE SCALE GENOMIC DNA]</scope>
    <source>
        <strain evidence="1 2">CRIS 18C-A</strain>
    </source>
</reference>
<organism evidence="1 2">
    <name type="scientific">Prevotella denticola CRIS 18C-A</name>
    <dbReference type="NCBI Taxonomy" id="944557"/>
    <lineage>
        <taxon>Bacteria</taxon>
        <taxon>Pseudomonadati</taxon>
        <taxon>Bacteroidota</taxon>
        <taxon>Bacteroidia</taxon>
        <taxon>Bacteroidales</taxon>
        <taxon>Prevotellaceae</taxon>
        <taxon>Prevotella</taxon>
    </lineage>
</organism>
<evidence type="ECO:0000313" key="1">
    <source>
        <dbReference type="EMBL" id="EGC86658.1"/>
    </source>
</evidence>
<comment type="caution">
    <text evidence="1">The sequence shown here is derived from an EMBL/GenBank/DDBJ whole genome shotgun (WGS) entry which is preliminary data.</text>
</comment>